<evidence type="ECO:0000256" key="3">
    <source>
        <dbReference type="ARBA" id="ARBA00023295"/>
    </source>
</evidence>
<protein>
    <submittedName>
        <fullName evidence="4">GH25 family lysozyme</fullName>
    </submittedName>
</protein>
<gene>
    <name evidence="4" type="ORF">GTC17253_03480</name>
</gene>
<dbReference type="Pfam" id="PF01183">
    <property type="entry name" value="Glyco_hydro_25"/>
    <property type="match status" value="1"/>
</dbReference>
<dbReference type="PANTHER" id="PTHR34135">
    <property type="entry name" value="LYSOZYME"/>
    <property type="match status" value="1"/>
</dbReference>
<name>A0AB33IPM7_9BACT</name>
<dbReference type="GO" id="GO:0016052">
    <property type="term" value="P:carbohydrate catabolic process"/>
    <property type="evidence" value="ECO:0007669"/>
    <property type="project" value="TreeGrafter"/>
</dbReference>
<evidence type="ECO:0000313" key="4">
    <source>
        <dbReference type="EMBL" id="BFO70382.1"/>
    </source>
</evidence>
<dbReference type="GO" id="GO:0016998">
    <property type="term" value="P:cell wall macromolecule catabolic process"/>
    <property type="evidence" value="ECO:0007669"/>
    <property type="project" value="InterPro"/>
</dbReference>
<dbReference type="PROSITE" id="PS51904">
    <property type="entry name" value="GLYCOSYL_HYDROL_F25_2"/>
    <property type="match status" value="1"/>
</dbReference>
<dbReference type="PANTHER" id="PTHR34135:SF2">
    <property type="entry name" value="LYSOZYME"/>
    <property type="match status" value="1"/>
</dbReference>
<dbReference type="Gene3D" id="3.20.20.80">
    <property type="entry name" value="Glycosidases"/>
    <property type="match status" value="1"/>
</dbReference>
<keyword evidence="2" id="KW-0378">Hydrolase</keyword>
<dbReference type="InterPro" id="IPR018077">
    <property type="entry name" value="Glyco_hydro_fam25_subgr"/>
</dbReference>
<evidence type="ECO:0000256" key="2">
    <source>
        <dbReference type="ARBA" id="ARBA00022801"/>
    </source>
</evidence>
<proteinExistence type="inferred from homology"/>
<dbReference type="InterPro" id="IPR017853">
    <property type="entry name" value="GH"/>
</dbReference>
<dbReference type="GO" id="GO:0009253">
    <property type="term" value="P:peptidoglycan catabolic process"/>
    <property type="evidence" value="ECO:0007669"/>
    <property type="project" value="InterPro"/>
</dbReference>
<keyword evidence="3" id="KW-0326">Glycosidase</keyword>
<dbReference type="SMART" id="SM00641">
    <property type="entry name" value="Glyco_25"/>
    <property type="match status" value="1"/>
</dbReference>
<sequence length="232" mass="27145">MLRIVLVYILLWLSVANSCARKPRHRKAHVSHLRYDGIDVSHHQGTIDWQTVARNPRIKFVYIKATQGVTVTDELYRRNIREARKYGLRCGSYHFLSSASPVRAQFRHFCAVVKKSQQDLIPMVDIEREGVRGWSRKQMQDSLSLFVRLLKLHYGKSPLVYSQVNFYNKNLAPQFNHYFLCLGKYSASRPQIKGLGRHNIWQFSERGRVQGIRGFVDLNRFMSGTSIRHIRL</sequence>
<dbReference type="GO" id="GO:0003796">
    <property type="term" value="F:lysozyme activity"/>
    <property type="evidence" value="ECO:0007669"/>
    <property type="project" value="InterPro"/>
</dbReference>
<reference evidence="4" key="1">
    <citation type="submission" date="2024-07" db="EMBL/GenBank/DDBJ databases">
        <title>Complete genome sequence of Prevotella sp. YM-2024 GTC17253.</title>
        <authorList>
            <person name="Hayashi M."/>
            <person name="Muto Y."/>
            <person name="Tanaka K."/>
            <person name="Niwa H."/>
        </authorList>
    </citation>
    <scope>NUCLEOTIDE SEQUENCE</scope>
    <source>
        <strain evidence="4">GTC17253</strain>
    </source>
</reference>
<evidence type="ECO:0000256" key="1">
    <source>
        <dbReference type="ARBA" id="ARBA00010646"/>
    </source>
</evidence>
<dbReference type="EMBL" id="AP035785">
    <property type="protein sequence ID" value="BFO70382.1"/>
    <property type="molecule type" value="Genomic_DNA"/>
</dbReference>
<dbReference type="InterPro" id="IPR002053">
    <property type="entry name" value="Glyco_hydro_25"/>
</dbReference>
<accession>A0AB33IPM7</accession>
<organism evidence="4">
    <name type="scientific">Prevotella sp. GTC17253</name>
    <dbReference type="NCBI Taxonomy" id="3236793"/>
    <lineage>
        <taxon>Bacteria</taxon>
        <taxon>Pseudomonadati</taxon>
        <taxon>Bacteroidota</taxon>
        <taxon>Bacteroidia</taxon>
        <taxon>Bacteroidales</taxon>
        <taxon>Prevotellaceae</taxon>
        <taxon>Prevotella</taxon>
    </lineage>
</organism>
<comment type="similarity">
    <text evidence="1">Belongs to the glycosyl hydrolase 25 family.</text>
</comment>
<dbReference type="AlphaFoldDB" id="A0AB33IPM7"/>
<dbReference type="SUPFAM" id="SSF51445">
    <property type="entry name" value="(Trans)glycosidases"/>
    <property type="match status" value="1"/>
</dbReference>